<accession>A0A4Z2GPW5</accession>
<name>A0A4Z2GPW5_9TELE</name>
<comment type="caution">
    <text evidence="2">The sequence shown here is derived from an EMBL/GenBank/DDBJ whole genome shotgun (WGS) entry which is preliminary data.</text>
</comment>
<keyword evidence="3" id="KW-1185">Reference proteome</keyword>
<gene>
    <name evidence="2" type="ORF">EYF80_034308</name>
</gene>
<evidence type="ECO:0000256" key="1">
    <source>
        <dbReference type="SAM" id="MobiDB-lite"/>
    </source>
</evidence>
<dbReference type="AlphaFoldDB" id="A0A4Z2GPW5"/>
<sequence>MIPSSHIGNQLVGSQFRPTPARTNLPRDASARRQKKHVDPNEPFADFLALSREREHRAASTSASASTRAERFPVTRERSLVMAADPRRDDGSRFGNREAPMPPRVIIVGVSLTPTCKHKNMK</sequence>
<feature type="region of interest" description="Disordered" evidence="1">
    <location>
        <begin position="1"/>
        <end position="73"/>
    </location>
</feature>
<dbReference type="Proteomes" id="UP000314294">
    <property type="component" value="Unassembled WGS sequence"/>
</dbReference>
<protein>
    <submittedName>
        <fullName evidence="2">Uncharacterized protein</fullName>
    </submittedName>
</protein>
<evidence type="ECO:0000313" key="2">
    <source>
        <dbReference type="EMBL" id="TNN55486.1"/>
    </source>
</evidence>
<organism evidence="2 3">
    <name type="scientific">Liparis tanakae</name>
    <name type="common">Tanaka's snailfish</name>
    <dbReference type="NCBI Taxonomy" id="230148"/>
    <lineage>
        <taxon>Eukaryota</taxon>
        <taxon>Metazoa</taxon>
        <taxon>Chordata</taxon>
        <taxon>Craniata</taxon>
        <taxon>Vertebrata</taxon>
        <taxon>Euteleostomi</taxon>
        <taxon>Actinopterygii</taxon>
        <taxon>Neopterygii</taxon>
        <taxon>Teleostei</taxon>
        <taxon>Neoteleostei</taxon>
        <taxon>Acanthomorphata</taxon>
        <taxon>Eupercaria</taxon>
        <taxon>Perciformes</taxon>
        <taxon>Cottioidei</taxon>
        <taxon>Cottales</taxon>
        <taxon>Liparidae</taxon>
        <taxon>Liparis</taxon>
    </lineage>
</organism>
<dbReference type="EMBL" id="SRLO01000454">
    <property type="protein sequence ID" value="TNN55486.1"/>
    <property type="molecule type" value="Genomic_DNA"/>
</dbReference>
<evidence type="ECO:0000313" key="3">
    <source>
        <dbReference type="Proteomes" id="UP000314294"/>
    </source>
</evidence>
<feature type="compositionally biased region" description="Polar residues" evidence="1">
    <location>
        <begin position="1"/>
        <end position="17"/>
    </location>
</feature>
<reference evidence="2 3" key="1">
    <citation type="submission" date="2019-03" db="EMBL/GenBank/DDBJ databases">
        <title>First draft genome of Liparis tanakae, snailfish: a comprehensive survey of snailfish specific genes.</title>
        <authorList>
            <person name="Kim W."/>
            <person name="Song I."/>
            <person name="Jeong J.-H."/>
            <person name="Kim D."/>
            <person name="Kim S."/>
            <person name="Ryu S."/>
            <person name="Song J.Y."/>
            <person name="Lee S.K."/>
        </authorList>
    </citation>
    <scope>NUCLEOTIDE SEQUENCE [LARGE SCALE GENOMIC DNA]</scope>
    <source>
        <tissue evidence="2">Muscle</tissue>
    </source>
</reference>
<proteinExistence type="predicted"/>